<sequence>MSKKYIPDKSWLTCDKGQLPTQISVTHDNNSKLYGEKMVSEADMVPGENIKPFGRCSVTGGPCKFDPLYWDKCNQGVKVNSFKMVFEDANLLCKAGGKIKVDFTVPQGSYFDFGFTGLGLTAQWANYKGVIDYNQRGVIYDVKNGLISLTTETGNHARKGNYGEMNDNVYHRENGWRDIREEHPVIDIDKPTASGIDGAYEKSGVMRTTDGKYGTARIENTVRNGKELSESWVENHLDRGAIANPADEQAMRTANQNGTLEREVIYTDKNEKGVIREGLSSETHTSTGAKATRGQFETLEMKPQSMASRMINSARSSLRNSRPIKALAASNFAKGVQESSAAIRANKALWKGAQFMESTPVLKTTGKVVGRGLIVVGIAIDAAFIYKAYNEEGGFGDKTQQATGSAIGGAAGAWAGAEIGAVIGTAICPGIGTVIGGVVGGIIGGLAGSSAGSKLVDWLF</sequence>
<keyword evidence="2" id="KW-1185">Reference proteome</keyword>
<evidence type="ECO:0000313" key="2">
    <source>
        <dbReference type="Proteomes" id="UP000261174"/>
    </source>
</evidence>
<gene>
    <name evidence="1" type="ORF">DXN04_06230</name>
</gene>
<accession>A0A3E1P494</accession>
<name>A0A3E1P494_9BACT</name>
<evidence type="ECO:0000313" key="1">
    <source>
        <dbReference type="EMBL" id="RFM34995.1"/>
    </source>
</evidence>
<dbReference type="InterPro" id="IPR025460">
    <property type="entry name" value="DUF4280"/>
</dbReference>
<dbReference type="Pfam" id="PF14107">
    <property type="entry name" value="DUF4280"/>
    <property type="match status" value="1"/>
</dbReference>
<protein>
    <submittedName>
        <fullName evidence="1">DUF4280 domain-containing protein</fullName>
    </submittedName>
</protein>
<dbReference type="Proteomes" id="UP000261174">
    <property type="component" value="Unassembled WGS sequence"/>
</dbReference>
<dbReference type="RefSeq" id="WP_116852479.1">
    <property type="nucleotide sequence ID" value="NZ_QTJV01000002.1"/>
</dbReference>
<dbReference type="AlphaFoldDB" id="A0A3E1P494"/>
<comment type="caution">
    <text evidence="1">The sequence shown here is derived from an EMBL/GenBank/DDBJ whole genome shotgun (WGS) entry which is preliminary data.</text>
</comment>
<proteinExistence type="predicted"/>
<dbReference type="EMBL" id="QTJV01000002">
    <property type="protein sequence ID" value="RFM34995.1"/>
    <property type="molecule type" value="Genomic_DNA"/>
</dbReference>
<dbReference type="OrthoDB" id="619618at2"/>
<dbReference type="CDD" id="cd20738">
    <property type="entry name" value="PoNe_DUF4280"/>
    <property type="match status" value="1"/>
</dbReference>
<reference evidence="1 2" key="1">
    <citation type="submission" date="2018-08" db="EMBL/GenBank/DDBJ databases">
        <title>Chitinophaga sp. K20C18050901, a novel bacterium isolated from forest soil.</title>
        <authorList>
            <person name="Wang C."/>
        </authorList>
    </citation>
    <scope>NUCLEOTIDE SEQUENCE [LARGE SCALE GENOMIC DNA]</scope>
    <source>
        <strain evidence="1 2">K20C18050901</strain>
    </source>
</reference>
<dbReference type="PANTHER" id="PTHR21525">
    <property type="entry name" value="MOTILE SPERM PROTEIN"/>
    <property type="match status" value="1"/>
</dbReference>
<dbReference type="PANTHER" id="PTHR21525:SF9">
    <property type="entry name" value="CHANNEL_COLICIN DOMAIN-CONTAINING PROTEIN"/>
    <property type="match status" value="1"/>
</dbReference>
<organism evidence="1 2">
    <name type="scientific">Chitinophaga silvisoli</name>
    <dbReference type="NCBI Taxonomy" id="2291814"/>
    <lineage>
        <taxon>Bacteria</taxon>
        <taxon>Pseudomonadati</taxon>
        <taxon>Bacteroidota</taxon>
        <taxon>Chitinophagia</taxon>
        <taxon>Chitinophagales</taxon>
        <taxon>Chitinophagaceae</taxon>
        <taxon>Chitinophaga</taxon>
    </lineage>
</organism>